<dbReference type="PROSITE" id="PS50931">
    <property type="entry name" value="HTH_LYSR"/>
    <property type="match status" value="1"/>
</dbReference>
<keyword evidence="7" id="KW-1185">Reference proteome</keyword>
<dbReference type="GO" id="GO:0032993">
    <property type="term" value="C:protein-DNA complex"/>
    <property type="evidence" value="ECO:0007669"/>
    <property type="project" value="TreeGrafter"/>
</dbReference>
<dbReference type="Pfam" id="PF03466">
    <property type="entry name" value="LysR_substrate"/>
    <property type="match status" value="1"/>
</dbReference>
<dbReference type="SUPFAM" id="SSF53850">
    <property type="entry name" value="Periplasmic binding protein-like II"/>
    <property type="match status" value="1"/>
</dbReference>
<dbReference type="Gene3D" id="1.10.10.10">
    <property type="entry name" value="Winged helix-like DNA-binding domain superfamily/Winged helix DNA-binding domain"/>
    <property type="match status" value="1"/>
</dbReference>
<evidence type="ECO:0000313" key="6">
    <source>
        <dbReference type="EMBL" id="PRY38840.1"/>
    </source>
</evidence>
<reference evidence="6 7" key="1">
    <citation type="submission" date="2018-03" db="EMBL/GenBank/DDBJ databases">
        <title>Genomic Encyclopedia of Archaeal and Bacterial Type Strains, Phase II (KMG-II): from individual species to whole genera.</title>
        <authorList>
            <person name="Goeker M."/>
        </authorList>
    </citation>
    <scope>NUCLEOTIDE SEQUENCE [LARGE SCALE GENOMIC DNA]</scope>
    <source>
        <strain evidence="6 7">DSM 44720</strain>
    </source>
</reference>
<dbReference type="GO" id="GO:0003677">
    <property type="term" value="F:DNA binding"/>
    <property type="evidence" value="ECO:0007669"/>
    <property type="project" value="UniProtKB-KW"/>
</dbReference>
<dbReference type="PANTHER" id="PTHR30346">
    <property type="entry name" value="TRANSCRIPTIONAL DUAL REGULATOR HCAR-RELATED"/>
    <property type="match status" value="1"/>
</dbReference>
<organism evidence="6 7">
    <name type="scientific">Umezawaea tangerina</name>
    <dbReference type="NCBI Taxonomy" id="84725"/>
    <lineage>
        <taxon>Bacteria</taxon>
        <taxon>Bacillati</taxon>
        <taxon>Actinomycetota</taxon>
        <taxon>Actinomycetes</taxon>
        <taxon>Pseudonocardiales</taxon>
        <taxon>Pseudonocardiaceae</taxon>
        <taxon>Umezawaea</taxon>
    </lineage>
</organism>
<evidence type="ECO:0000256" key="1">
    <source>
        <dbReference type="ARBA" id="ARBA00009437"/>
    </source>
</evidence>
<dbReference type="PRINTS" id="PR00039">
    <property type="entry name" value="HTHLYSR"/>
</dbReference>
<sequence length="318" mass="33983">MELGLRHLRVVVAVAEAGSVSRAASALRIAQSGLTAQLARIEREFGAPLFVRRSQGVEPTELGTHVLLGAKGVIAGFEELVASTRRRAHAGSTTAVRLGGVDSPWIPAAAAALRGLLPGHEQITYVEDSSAEVVELVRTGGLDLAVITEFPDVPAPTDHRLVVREVDVEPLLVGMRADHPDAARDRVRLADLARHDWIAPPDRAGGLRRSLRTACERAGFAPRFRHFGVDQATAATIVASGTAVGIFPAHTGHVPGVVFRAVSDEPLWCRTSLLWQPGSPVAHLAAELVGAVVDERFGRRPQPFRVLDRVTGDYPRAG</sequence>
<keyword evidence="2" id="KW-0805">Transcription regulation</keyword>
<comment type="similarity">
    <text evidence="1">Belongs to the LysR transcriptional regulatory family.</text>
</comment>
<dbReference type="SUPFAM" id="SSF46785">
    <property type="entry name" value="Winged helix' DNA-binding domain"/>
    <property type="match status" value="1"/>
</dbReference>
<dbReference type="CDD" id="cd08414">
    <property type="entry name" value="PBP2_LTTR_aromatics_like"/>
    <property type="match status" value="1"/>
</dbReference>
<evidence type="ECO:0000256" key="3">
    <source>
        <dbReference type="ARBA" id="ARBA00023125"/>
    </source>
</evidence>
<evidence type="ECO:0000256" key="4">
    <source>
        <dbReference type="ARBA" id="ARBA00023163"/>
    </source>
</evidence>
<dbReference type="InterPro" id="IPR000847">
    <property type="entry name" value="LysR_HTH_N"/>
</dbReference>
<dbReference type="Pfam" id="PF00126">
    <property type="entry name" value="HTH_1"/>
    <property type="match status" value="1"/>
</dbReference>
<evidence type="ECO:0000256" key="2">
    <source>
        <dbReference type="ARBA" id="ARBA00023015"/>
    </source>
</evidence>
<evidence type="ECO:0000313" key="7">
    <source>
        <dbReference type="Proteomes" id="UP000239494"/>
    </source>
</evidence>
<accession>A0A2T0SZJ6</accession>
<keyword evidence="3 6" id="KW-0238">DNA-binding</keyword>
<dbReference type="InterPro" id="IPR005119">
    <property type="entry name" value="LysR_subst-bd"/>
</dbReference>
<name>A0A2T0SZJ6_9PSEU</name>
<evidence type="ECO:0000259" key="5">
    <source>
        <dbReference type="PROSITE" id="PS50931"/>
    </source>
</evidence>
<dbReference type="OrthoDB" id="3171102at2"/>
<dbReference type="RefSeq" id="WP_146174906.1">
    <property type="nucleotide sequence ID" value="NZ_PVTF01000008.1"/>
</dbReference>
<dbReference type="PANTHER" id="PTHR30346:SF30">
    <property type="entry name" value="SMALL NEUTRAL PROTEASE REGULATORY PROTEIN"/>
    <property type="match status" value="1"/>
</dbReference>
<dbReference type="GO" id="GO:0003700">
    <property type="term" value="F:DNA-binding transcription factor activity"/>
    <property type="evidence" value="ECO:0007669"/>
    <property type="project" value="InterPro"/>
</dbReference>
<dbReference type="InterPro" id="IPR036390">
    <property type="entry name" value="WH_DNA-bd_sf"/>
</dbReference>
<protein>
    <submittedName>
        <fullName evidence="6">DNA-binding transcriptional LysR family regulator</fullName>
    </submittedName>
</protein>
<feature type="domain" description="HTH lysR-type" evidence="5">
    <location>
        <begin position="1"/>
        <end position="60"/>
    </location>
</feature>
<proteinExistence type="inferred from homology"/>
<dbReference type="InterPro" id="IPR036388">
    <property type="entry name" value="WH-like_DNA-bd_sf"/>
</dbReference>
<gene>
    <name evidence="6" type="ORF">CLV43_108240</name>
</gene>
<keyword evidence="4" id="KW-0804">Transcription</keyword>
<dbReference type="Gene3D" id="3.40.190.10">
    <property type="entry name" value="Periplasmic binding protein-like II"/>
    <property type="match status" value="2"/>
</dbReference>
<dbReference type="AlphaFoldDB" id="A0A2T0SZJ6"/>
<dbReference type="EMBL" id="PVTF01000008">
    <property type="protein sequence ID" value="PRY38840.1"/>
    <property type="molecule type" value="Genomic_DNA"/>
</dbReference>
<dbReference type="Proteomes" id="UP000239494">
    <property type="component" value="Unassembled WGS sequence"/>
</dbReference>
<comment type="caution">
    <text evidence="6">The sequence shown here is derived from an EMBL/GenBank/DDBJ whole genome shotgun (WGS) entry which is preliminary data.</text>
</comment>